<dbReference type="PANTHER" id="PTHR36838:SF3">
    <property type="entry name" value="TRANSPORTER AUXIN EFFLUX CARRIER EC FAMILY"/>
    <property type="match status" value="1"/>
</dbReference>
<keyword evidence="6 8" id="KW-1133">Transmembrane helix</keyword>
<organism evidence="9 10">
    <name type="scientific">Bosea vaviloviae</name>
    <dbReference type="NCBI Taxonomy" id="1526658"/>
    <lineage>
        <taxon>Bacteria</taxon>
        <taxon>Pseudomonadati</taxon>
        <taxon>Pseudomonadota</taxon>
        <taxon>Alphaproteobacteria</taxon>
        <taxon>Hyphomicrobiales</taxon>
        <taxon>Boseaceae</taxon>
        <taxon>Bosea</taxon>
    </lineage>
</organism>
<feature type="transmembrane region" description="Helical" evidence="8">
    <location>
        <begin position="282"/>
        <end position="304"/>
    </location>
</feature>
<keyword evidence="10" id="KW-1185">Reference proteome</keyword>
<reference evidence="9 10" key="1">
    <citation type="submission" date="2015-07" db="EMBL/GenBank/DDBJ databases">
        <title>Whole genome sequencing of Bosea vaviloviae isolated from cave pool.</title>
        <authorList>
            <person name="Tan N.E.H."/>
            <person name="Lee Y.P."/>
            <person name="Gan H.M."/>
            <person name="Barton H."/>
            <person name="Savka M.A."/>
        </authorList>
    </citation>
    <scope>NUCLEOTIDE SEQUENCE [LARGE SCALE GENOMIC DNA]</scope>
    <source>
        <strain evidence="9 10">SD260</strain>
    </source>
</reference>
<feature type="transmembrane region" description="Helical" evidence="8">
    <location>
        <begin position="186"/>
        <end position="207"/>
    </location>
</feature>
<dbReference type="Proteomes" id="UP000037822">
    <property type="component" value="Unassembled WGS sequence"/>
</dbReference>
<dbReference type="AlphaFoldDB" id="A0A0N1MZV7"/>
<accession>A0A0N1MZV7</accession>
<evidence type="ECO:0000256" key="1">
    <source>
        <dbReference type="ARBA" id="ARBA00004651"/>
    </source>
</evidence>
<evidence type="ECO:0000313" key="9">
    <source>
        <dbReference type="EMBL" id="KPH75023.1"/>
    </source>
</evidence>
<dbReference type="GO" id="GO:0005886">
    <property type="term" value="C:plasma membrane"/>
    <property type="evidence" value="ECO:0007669"/>
    <property type="project" value="UniProtKB-SubCell"/>
</dbReference>
<feature type="transmembrane region" description="Helical" evidence="8">
    <location>
        <begin position="6"/>
        <end position="23"/>
    </location>
</feature>
<sequence length="305" mass="32470">MLAALLVVLPVFGLIALGYLARWTKLLRETTGEGLSDFVFVLAVPCLLFRTLAKADIPDAQPWGYWIAYFTGLAVVWALAMLIASRFFARKGPELVVSGFAAAQSNTVFVGIPMILKAYGDAGAVPLGLLLAVHLPVTMTIATLLAEGRTASVTMLFRRLFTHPIIIGIILGTLARPVIAQIPVPFWTLIDLIANAAVPCALVSLGIAMRRYGLESGLVLPAVLSGLKLGLHPLIVYLLATKVFGMPPHWSGVAVLFAACPCGINAYLFAERYRQGVADASSAITLSTLLSLVTTAAWLSWLGVG</sequence>
<evidence type="ECO:0000256" key="8">
    <source>
        <dbReference type="SAM" id="Phobius"/>
    </source>
</evidence>
<dbReference type="Gene3D" id="1.20.1530.20">
    <property type="match status" value="1"/>
</dbReference>
<feature type="transmembrane region" description="Helical" evidence="8">
    <location>
        <begin position="160"/>
        <end position="180"/>
    </location>
</feature>
<dbReference type="PATRIC" id="fig|1526658.3.peg.2381"/>
<dbReference type="InterPro" id="IPR038770">
    <property type="entry name" value="Na+/solute_symporter_sf"/>
</dbReference>
<proteinExistence type="inferred from homology"/>
<keyword evidence="4" id="KW-1003">Cell membrane</keyword>
<dbReference type="EMBL" id="LGSZ01000080">
    <property type="protein sequence ID" value="KPH75023.1"/>
    <property type="molecule type" value="Genomic_DNA"/>
</dbReference>
<comment type="similarity">
    <text evidence="2">Belongs to the auxin efflux carrier (TC 2.A.69) family.</text>
</comment>
<evidence type="ECO:0000256" key="6">
    <source>
        <dbReference type="ARBA" id="ARBA00022989"/>
    </source>
</evidence>
<feature type="transmembrane region" description="Helical" evidence="8">
    <location>
        <begin position="35"/>
        <end position="53"/>
    </location>
</feature>
<evidence type="ECO:0000256" key="7">
    <source>
        <dbReference type="ARBA" id="ARBA00023136"/>
    </source>
</evidence>
<dbReference type="RefSeq" id="WP_054211766.1">
    <property type="nucleotide sequence ID" value="NZ_LGSZ01000080.1"/>
</dbReference>
<evidence type="ECO:0000256" key="3">
    <source>
        <dbReference type="ARBA" id="ARBA00022448"/>
    </source>
</evidence>
<comment type="subcellular location">
    <subcellularLocation>
        <location evidence="1">Cell membrane</location>
        <topology evidence="1">Multi-pass membrane protein</topology>
    </subcellularLocation>
</comment>
<feature type="transmembrane region" description="Helical" evidence="8">
    <location>
        <begin position="252"/>
        <end position="270"/>
    </location>
</feature>
<feature type="transmembrane region" description="Helical" evidence="8">
    <location>
        <begin position="65"/>
        <end position="83"/>
    </location>
</feature>
<dbReference type="PANTHER" id="PTHR36838">
    <property type="entry name" value="AUXIN EFFLUX CARRIER FAMILY PROTEIN"/>
    <property type="match status" value="1"/>
</dbReference>
<dbReference type="GO" id="GO:0055085">
    <property type="term" value="P:transmembrane transport"/>
    <property type="evidence" value="ECO:0007669"/>
    <property type="project" value="InterPro"/>
</dbReference>
<gene>
    <name evidence="9" type="ORF">AE618_24940</name>
</gene>
<keyword evidence="3" id="KW-0813">Transport</keyword>
<dbReference type="OrthoDB" id="9810457at2"/>
<name>A0A0N1MZV7_9HYPH</name>
<keyword evidence="5 8" id="KW-0812">Transmembrane</keyword>
<evidence type="ECO:0000256" key="4">
    <source>
        <dbReference type="ARBA" id="ARBA00022475"/>
    </source>
</evidence>
<evidence type="ECO:0000313" key="10">
    <source>
        <dbReference type="Proteomes" id="UP000037822"/>
    </source>
</evidence>
<feature type="transmembrane region" description="Helical" evidence="8">
    <location>
        <begin position="219"/>
        <end position="240"/>
    </location>
</feature>
<evidence type="ECO:0000256" key="2">
    <source>
        <dbReference type="ARBA" id="ARBA00010145"/>
    </source>
</evidence>
<feature type="transmembrane region" description="Helical" evidence="8">
    <location>
        <begin position="128"/>
        <end position="148"/>
    </location>
</feature>
<keyword evidence="7 8" id="KW-0472">Membrane</keyword>
<dbReference type="InterPro" id="IPR004776">
    <property type="entry name" value="Mem_transp_PIN-like"/>
</dbReference>
<dbReference type="Pfam" id="PF03547">
    <property type="entry name" value="Mem_trans"/>
    <property type="match status" value="2"/>
</dbReference>
<comment type="caution">
    <text evidence="9">The sequence shown here is derived from an EMBL/GenBank/DDBJ whole genome shotgun (WGS) entry which is preliminary data.</text>
</comment>
<feature type="transmembrane region" description="Helical" evidence="8">
    <location>
        <begin position="95"/>
        <end position="116"/>
    </location>
</feature>
<protein>
    <submittedName>
        <fullName evidence="9">Transporter</fullName>
    </submittedName>
</protein>
<evidence type="ECO:0000256" key="5">
    <source>
        <dbReference type="ARBA" id="ARBA00022692"/>
    </source>
</evidence>